<evidence type="ECO:0000313" key="2">
    <source>
        <dbReference type="Proteomes" id="UP001221142"/>
    </source>
</evidence>
<dbReference type="Proteomes" id="UP001221142">
    <property type="component" value="Unassembled WGS sequence"/>
</dbReference>
<protein>
    <submittedName>
        <fullName evidence="1">Uncharacterized protein</fullName>
    </submittedName>
</protein>
<accession>A0AAD7B1U2</accession>
<organism evidence="1 2">
    <name type="scientific">Roridomyces roridus</name>
    <dbReference type="NCBI Taxonomy" id="1738132"/>
    <lineage>
        <taxon>Eukaryota</taxon>
        <taxon>Fungi</taxon>
        <taxon>Dikarya</taxon>
        <taxon>Basidiomycota</taxon>
        <taxon>Agaricomycotina</taxon>
        <taxon>Agaricomycetes</taxon>
        <taxon>Agaricomycetidae</taxon>
        <taxon>Agaricales</taxon>
        <taxon>Marasmiineae</taxon>
        <taxon>Mycenaceae</taxon>
        <taxon>Roridomyces</taxon>
    </lineage>
</organism>
<evidence type="ECO:0000313" key="1">
    <source>
        <dbReference type="EMBL" id="KAJ7608179.1"/>
    </source>
</evidence>
<keyword evidence="2" id="KW-1185">Reference proteome</keyword>
<sequence>MTERRRSKRSLRVTGDWWLEVARKNIKAAESPITRILEGTFLPTLRSPGRNGTSPWNAGRRIQRDQIHTAAEGASCLTPRNKCSLTHSRLQMERFYHDTNWIRMWVVSSGWARGIWARVGDRNGSTREEWTQAARRSSIDSSRSYITMASLPAVAGSTRSTCCTLRAVLRRGCASTTSDVECEAGGCVGGECE</sequence>
<proteinExistence type="predicted"/>
<dbReference type="AlphaFoldDB" id="A0AAD7B1U2"/>
<reference evidence="1" key="1">
    <citation type="submission" date="2023-03" db="EMBL/GenBank/DDBJ databases">
        <title>Massive genome expansion in bonnet fungi (Mycena s.s.) driven by repeated elements and novel gene families across ecological guilds.</title>
        <authorList>
            <consortium name="Lawrence Berkeley National Laboratory"/>
            <person name="Harder C.B."/>
            <person name="Miyauchi S."/>
            <person name="Viragh M."/>
            <person name="Kuo A."/>
            <person name="Thoen E."/>
            <person name="Andreopoulos B."/>
            <person name="Lu D."/>
            <person name="Skrede I."/>
            <person name="Drula E."/>
            <person name="Henrissat B."/>
            <person name="Morin E."/>
            <person name="Kohler A."/>
            <person name="Barry K."/>
            <person name="LaButti K."/>
            <person name="Morin E."/>
            <person name="Salamov A."/>
            <person name="Lipzen A."/>
            <person name="Mereny Z."/>
            <person name="Hegedus B."/>
            <person name="Baldrian P."/>
            <person name="Stursova M."/>
            <person name="Weitz H."/>
            <person name="Taylor A."/>
            <person name="Grigoriev I.V."/>
            <person name="Nagy L.G."/>
            <person name="Martin F."/>
            <person name="Kauserud H."/>
        </authorList>
    </citation>
    <scope>NUCLEOTIDE SEQUENCE</scope>
    <source>
        <strain evidence="1">9284</strain>
    </source>
</reference>
<dbReference type="EMBL" id="JARKIF010000046">
    <property type="protein sequence ID" value="KAJ7608179.1"/>
    <property type="molecule type" value="Genomic_DNA"/>
</dbReference>
<gene>
    <name evidence="1" type="ORF">FB45DRAFT_389089</name>
</gene>
<name>A0AAD7B1U2_9AGAR</name>
<comment type="caution">
    <text evidence="1">The sequence shown here is derived from an EMBL/GenBank/DDBJ whole genome shotgun (WGS) entry which is preliminary data.</text>
</comment>